<dbReference type="InterPro" id="IPR009071">
    <property type="entry name" value="HMG_box_dom"/>
</dbReference>
<organism evidence="7 8">
    <name type="scientific">Saccoglossus kowalevskii</name>
    <name type="common">Acorn worm</name>
    <dbReference type="NCBI Taxonomy" id="10224"/>
    <lineage>
        <taxon>Eukaryota</taxon>
        <taxon>Metazoa</taxon>
        <taxon>Hemichordata</taxon>
        <taxon>Enteropneusta</taxon>
        <taxon>Harrimaniidae</taxon>
        <taxon>Saccoglossus</taxon>
    </lineage>
</organism>
<feature type="domain" description="HMG box" evidence="6">
    <location>
        <begin position="260"/>
        <end position="328"/>
    </location>
</feature>
<dbReference type="GeneID" id="100373324"/>
<dbReference type="SUPFAM" id="SSF47095">
    <property type="entry name" value="HMG-box"/>
    <property type="match status" value="1"/>
</dbReference>
<dbReference type="RefSeq" id="XP_006817909.1">
    <property type="nucleotide sequence ID" value="XM_006817846.1"/>
</dbReference>
<evidence type="ECO:0000259" key="6">
    <source>
        <dbReference type="PROSITE" id="PS50118"/>
    </source>
</evidence>
<evidence type="ECO:0000256" key="2">
    <source>
        <dbReference type="ARBA" id="ARBA00023242"/>
    </source>
</evidence>
<dbReference type="InterPro" id="IPR036910">
    <property type="entry name" value="HMG_box_dom_sf"/>
</dbReference>
<gene>
    <name evidence="8" type="primary">LOC100373324</name>
</gene>
<feature type="DNA-binding region" description="HMG box" evidence="3">
    <location>
        <begin position="260"/>
        <end position="328"/>
    </location>
</feature>
<dbReference type="SUPFAM" id="SSF57667">
    <property type="entry name" value="beta-beta-alpha zinc fingers"/>
    <property type="match status" value="1"/>
</dbReference>
<dbReference type="PANTHER" id="PTHR46040">
    <property type="entry name" value="HIGH MOBILITY GROUP PROTEIN 2"/>
    <property type="match status" value="1"/>
</dbReference>
<dbReference type="Gene3D" id="1.10.30.10">
    <property type="entry name" value="High mobility group box domain"/>
    <property type="match status" value="1"/>
</dbReference>
<evidence type="ECO:0000256" key="5">
    <source>
        <dbReference type="SAM" id="MobiDB-lite"/>
    </source>
</evidence>
<dbReference type="CDD" id="cd21980">
    <property type="entry name" value="HMG-box_HMG20"/>
    <property type="match status" value="1"/>
</dbReference>
<dbReference type="InterPro" id="IPR013087">
    <property type="entry name" value="Znf_C2H2_type"/>
</dbReference>
<keyword evidence="7" id="KW-1185">Reference proteome</keyword>
<evidence type="ECO:0000313" key="8">
    <source>
        <dbReference type="RefSeq" id="XP_006817909.1"/>
    </source>
</evidence>
<keyword evidence="1 3" id="KW-0238">DNA-binding</keyword>
<dbReference type="Proteomes" id="UP000694865">
    <property type="component" value="Unplaced"/>
</dbReference>
<dbReference type="InterPro" id="IPR051965">
    <property type="entry name" value="ChromReg_NeuronalGeneExpr"/>
</dbReference>
<feature type="region of interest" description="Disordered" evidence="5">
    <location>
        <begin position="239"/>
        <end position="262"/>
    </location>
</feature>
<feature type="compositionally biased region" description="Basic residues" evidence="5">
    <location>
        <begin position="239"/>
        <end position="253"/>
    </location>
</feature>
<dbReference type="PRINTS" id="PR00886">
    <property type="entry name" value="HIGHMOBLTY12"/>
</dbReference>
<evidence type="ECO:0000256" key="3">
    <source>
        <dbReference type="PROSITE-ProRule" id="PRU00267"/>
    </source>
</evidence>
<dbReference type="PANTHER" id="PTHR46040:SF4">
    <property type="entry name" value="HMG BOX DOMAIN-CONTAINING PROTEIN"/>
    <property type="match status" value="1"/>
</dbReference>
<evidence type="ECO:0000256" key="4">
    <source>
        <dbReference type="SAM" id="Coils"/>
    </source>
</evidence>
<dbReference type="Pfam" id="PF00505">
    <property type="entry name" value="HMG_box"/>
    <property type="match status" value="1"/>
</dbReference>
<feature type="coiled-coil region" evidence="4">
    <location>
        <begin position="303"/>
        <end position="330"/>
    </location>
</feature>
<dbReference type="PROSITE" id="PS50118">
    <property type="entry name" value="HMG_BOX_2"/>
    <property type="match status" value="1"/>
</dbReference>
<evidence type="ECO:0000313" key="7">
    <source>
        <dbReference type="Proteomes" id="UP000694865"/>
    </source>
</evidence>
<keyword evidence="2 3" id="KW-0539">Nucleus</keyword>
<feature type="region of interest" description="Disordered" evidence="5">
    <location>
        <begin position="418"/>
        <end position="449"/>
    </location>
</feature>
<name>A0ABM0MD18_SACKO</name>
<dbReference type="SMART" id="SM00398">
    <property type="entry name" value="HMG"/>
    <property type="match status" value="1"/>
</dbReference>
<evidence type="ECO:0000256" key="1">
    <source>
        <dbReference type="ARBA" id="ARBA00023125"/>
    </source>
</evidence>
<dbReference type="InterPro" id="IPR036236">
    <property type="entry name" value="Znf_C2H2_sf"/>
</dbReference>
<accession>A0ABM0MD18</accession>
<proteinExistence type="predicted"/>
<dbReference type="PROSITE" id="PS00028">
    <property type="entry name" value="ZINC_FINGER_C2H2_1"/>
    <property type="match status" value="1"/>
</dbReference>
<keyword evidence="4" id="KW-0175">Coiled coil</keyword>
<sequence>METGLENVSVSPTCKTIVLHPISSHAFNLDSFTTDTGKGEYQTVKLDAATTATFLDNIPVGVSVQDVASIVDPSRLVCMTSADTVGTATDSLPESTTVTVCDANTSSADALNTVNADAINSVVTYRVTSMTHGLAAATATEGLSAVSHADGTMSYSVGDQTDNTDLHTTAHQLLVNQATVVDAQGPHLFEVQAETVSNHLDSGSLGGVPNLNSASTCDVNINDSNNGQGIEEPRITVTKRKGGWPKGKKRKKSAKDTGSPKAPTTAYVLYLNEQRVKVKEENPEMAFTEVTKLLGSQWSSMSAEDKQKYVEEAENDKKRYIDELKAYQQTEAYQAFLKRQAAKKLNDGSSIDSEEVASILGALEDDDPNDLYCKTCNQYFSSLHNKKEHLYGRQHLQTLTGKLCEFERETLELENQQHNNPSMEDSNTMDSQGDLITSPSSSGAYSPRANTQNMTGPVDLEKFKNDFVELNVVREMELRELRRCLCSSQDQNEMLNKQLEVFKEKTNKLECDIDNMKAYGASLQTQLDGLKMVPTLFGVINF</sequence>
<protein>
    <submittedName>
        <fullName evidence="8">Uncharacterized protein LOC100373324</fullName>
    </submittedName>
</protein>
<reference evidence="8" key="1">
    <citation type="submission" date="2025-08" db="UniProtKB">
        <authorList>
            <consortium name="RefSeq"/>
        </authorList>
    </citation>
    <scope>IDENTIFICATION</scope>
    <source>
        <tissue evidence="8">Testes</tissue>
    </source>
</reference>